<evidence type="ECO:0000313" key="2">
    <source>
        <dbReference type="EMBL" id="OLP83374.1"/>
    </source>
</evidence>
<organism evidence="2 3">
    <name type="scientific">Symbiodinium microadriaticum</name>
    <name type="common">Dinoflagellate</name>
    <name type="synonym">Zooxanthella microadriatica</name>
    <dbReference type="NCBI Taxonomy" id="2951"/>
    <lineage>
        <taxon>Eukaryota</taxon>
        <taxon>Sar</taxon>
        <taxon>Alveolata</taxon>
        <taxon>Dinophyceae</taxon>
        <taxon>Suessiales</taxon>
        <taxon>Symbiodiniaceae</taxon>
        <taxon>Symbiodinium</taxon>
    </lineage>
</organism>
<comment type="caution">
    <text evidence="2">The sequence shown here is derived from an EMBL/GenBank/DDBJ whole genome shotgun (WGS) entry which is preliminary data.</text>
</comment>
<proteinExistence type="predicted"/>
<feature type="region of interest" description="Disordered" evidence="1">
    <location>
        <begin position="1180"/>
        <end position="1207"/>
    </location>
</feature>
<feature type="compositionally biased region" description="Basic and acidic residues" evidence="1">
    <location>
        <begin position="1577"/>
        <end position="1595"/>
    </location>
</feature>
<protein>
    <submittedName>
        <fullName evidence="2">Uncharacterized protein</fullName>
    </submittedName>
</protein>
<reference evidence="2 3" key="1">
    <citation type="submission" date="2016-02" db="EMBL/GenBank/DDBJ databases">
        <title>Genome analysis of coral dinoflagellate symbionts highlights evolutionary adaptations to a symbiotic lifestyle.</title>
        <authorList>
            <person name="Aranda M."/>
            <person name="Li Y."/>
            <person name="Liew Y.J."/>
            <person name="Baumgarten S."/>
            <person name="Simakov O."/>
            <person name="Wilson M."/>
            <person name="Piel J."/>
            <person name="Ashoor H."/>
            <person name="Bougouffa S."/>
            <person name="Bajic V.B."/>
            <person name="Ryu T."/>
            <person name="Ravasi T."/>
            <person name="Bayer T."/>
            <person name="Micklem G."/>
            <person name="Kim H."/>
            <person name="Bhak J."/>
            <person name="Lajeunesse T.C."/>
            <person name="Voolstra C.R."/>
        </authorList>
    </citation>
    <scope>NUCLEOTIDE SEQUENCE [LARGE SCALE GENOMIC DNA]</scope>
    <source>
        <strain evidence="2 3">CCMP2467</strain>
    </source>
</reference>
<sequence length="2107" mass="234639">MSVPTEGASMLSAQHQDHYNDVDRCSNAVSDIRGTKPYQTFFLLFTPAVRTCRHRGLRAQGKRDLLRQLEERRDVEAAAAALRAGKKLNRLFADGAFYASGMHSCVCDAEVAKSQVRALAERLLPLVPEPTQRAADTRLFEEVLGWMERFAVGLTGDGRSRHTTETLFNGVFFGACLNSVKNARKAIPLAMKLAIPDLDLESLSKQFPEDATLRRASTYLDLAFTLFARELWSEQPSFHWAWADSSPQSSRDWLMLRHVSCSKAEVLETFRSVNKLILGREDFEQHFEATSLDLSEVGSLHNALSRNIQEHACLPVAMGSARVSIEDKCSAFLHSTVLECNGINSLRQHLDNFVSWTTDLGVEVGIPAFVSLKWQDLLPAFFQQPLEGDVMLAEDGAGDPAPASGEPVPLMPRALIVPGALHLIHNLTSDLHNRLPFWNEFFEHLKHIVHLLAVRHERERFLATCVRHTASAEFESLFERVNMSGLYEKRWQAVLKALQALLPVFEALRGAWSREAFLHGSADSDAGTAAGVDAALKSSKFCAYVFMVHAVHEVLGKFQGWLEACPCHENKFPFVSSTVRRKKRRKLFSKFEHVDCAMRGKRAAELAHGQVDSVLTELFNISFLEGADFLQGALNNADSQSLHEEFNLAKTYLHFGLVQKFEFWQKIPWRLCGLSHHFTSAARHAAAACLSEYDASFSKPSMTVADHHPLSVEFLSPGGPLRASLETFVAEGRMSLQLEEAVARLKFVPVTERVIEGMHRDVKIAAKHIQLGPSKVSMTVRLPEIVRRLESNPSCKAALIRFMDITRHARQSAGALGLSSHPLFVGLVMNKDFKHATWLRAITLVVHRCELDEQFASYASIKKTHEAKKDKDAKRARMLHDVLNRPVPRTYDSIMRRCIVDHLRAHADTSRVYSLPVEDSYSVQSLVSNTGVGAPVGEAAERRLDESKLFFRVLHARPSKLKRGPAPIAAPPTFPVDSLVVTVHSPIAGDGEPVIDINSRAVPQLLLSLESCAVREKLLQWSPKGFQRDPDTGRWLVQLTDPTPVCRIDEQLSLDDVESMDTMQLFLALERNGFTWAKLPERKSDRQALKFAPGDPKIFYTSSHAVSSSYLCCLLLADRLVGDGEEQVPAIPHWVSKPAKVYPAILHGRISELQRLQEPLPALMADVDDEEPHPALAAAPYARPGAVQDEVADEGQGSARGSDADSDSVLRELERLMEADEVDSVGENQSVDCEEAAVEVEDLQDVHAHASEAHAEEVQEEPVSVLPDVGHHVAEPESADASDIGSPEQIIAALQEPFGPFRFTYKRKSSQTACKKFLGLRNESAQELDAAVRALKDMAPDASTISAAVLMLADVEDLVLFIFKQQFQLIELVRKDPLVFFVEKHFQTSSRRQGWGNDFTLDDEDKCLASWWPAGLKAALDNITKKAKAQNRLAWLHETLNDPEQTKDMLNSYTVAMQKAKELGSRGPRKEAWSLVEYIEVVKATSKTKRTGRDQLMWKLQAIDFYKSLGGGGLSHSQAEKKWSDMEASYIAEGLEHDHDGPVDAPLRLPVRVADFVDQSDSISRQKQRTQPLIRDLVPRPDSEPVTKQKAKADEKQEDDAREEEEDPAEEDKGRKRKREKWFDRDREVNRAQKALAKDLERQQTQAGTLLSDWQKTQTEFAALPADAQKQLLGEKRIGETRMQCLEHLRGDEATLQRHLSSYQSETAPRSNASAASADARGQLGSAPPCQSYRSLHTFGFWEDELQKVLEAEDQDSISHIKTECNKIKDVVAELGGACRSAVRDMTRGIAAVKTAMQQREAKKAAQKQVMQTPNKLFAIAQLCLDVVEVEEGQADKADFNQPLLLRLSHDAEDSVAKAQCVQQFMIAEFKEQFNNQVPSHRLDRAHKKFANGSQIKDMIAQRAEEIFPPCKLQDGTDSAVASALDVMGIIVGKNTVKCTPEKSFLGSLRWALSGCREVIMVSAVAWQKFLVSNHKEAATLQLAKDKMWYLDEKLIKAFSDAGGTVFAASVKKGFGLYLPPAWLMLERITGPDCWVGFKVGVPCLTLQQNQDLKVMEGSWAQGDAILKQLTEMKPLAAQAPPFQKNAPEASPEKAAPKAVPVEDLTT</sequence>
<dbReference type="OrthoDB" id="421851at2759"/>
<name>A0A1Q9CKD2_SYMMI</name>
<feature type="compositionally biased region" description="Low complexity" evidence="1">
    <location>
        <begin position="2097"/>
        <end position="2107"/>
    </location>
</feature>
<feature type="compositionally biased region" description="Acidic residues" evidence="1">
    <location>
        <begin position="1596"/>
        <end position="1610"/>
    </location>
</feature>
<feature type="region of interest" description="Disordered" evidence="1">
    <location>
        <begin position="1701"/>
        <end position="1726"/>
    </location>
</feature>
<evidence type="ECO:0000256" key="1">
    <source>
        <dbReference type="SAM" id="MobiDB-lite"/>
    </source>
</evidence>
<gene>
    <name evidence="2" type="ORF">AK812_SmicGene35864</name>
</gene>
<feature type="region of interest" description="Disordered" evidence="1">
    <location>
        <begin position="2078"/>
        <end position="2107"/>
    </location>
</feature>
<feature type="region of interest" description="Disordered" evidence="1">
    <location>
        <begin position="1559"/>
        <end position="1620"/>
    </location>
</feature>
<feature type="compositionally biased region" description="Polar residues" evidence="1">
    <location>
        <begin position="1559"/>
        <end position="1571"/>
    </location>
</feature>
<keyword evidence="3" id="KW-1185">Reference proteome</keyword>
<dbReference type="EMBL" id="LSRX01001120">
    <property type="protein sequence ID" value="OLP83374.1"/>
    <property type="molecule type" value="Genomic_DNA"/>
</dbReference>
<dbReference type="Proteomes" id="UP000186817">
    <property type="component" value="Unassembled WGS sequence"/>
</dbReference>
<feature type="compositionally biased region" description="Low complexity" evidence="1">
    <location>
        <begin position="1708"/>
        <end position="1720"/>
    </location>
</feature>
<accession>A0A1Q9CKD2</accession>
<evidence type="ECO:0000313" key="3">
    <source>
        <dbReference type="Proteomes" id="UP000186817"/>
    </source>
</evidence>